<dbReference type="Pfam" id="PF12799">
    <property type="entry name" value="LRR_4"/>
    <property type="match status" value="1"/>
</dbReference>
<dbReference type="AlphaFoldDB" id="A0A1V2DY37"/>
<dbReference type="InterPro" id="IPR050836">
    <property type="entry name" value="SDS22/Internalin_LRR"/>
</dbReference>
<sequence>MQQHGICALRLSDYYGFKGEDLSFLSSLWFLKSLEIYCWDAKGVQAVGDLPHLEVLGLQFRSTRKIDFSGFSRLRVAMVTWTKGLQSLLEVATLEKLNIQNYPHIDLTPCAGLSLLRSLYLTSRKIESLSGIESLKNLEVLDLYNCPKLASVEEANGCPHLQKLEIEACTRLKA</sequence>
<dbReference type="PANTHER" id="PTHR46652">
    <property type="entry name" value="LEUCINE-RICH REPEAT AND IQ DOMAIN-CONTAINING PROTEIN 1-RELATED"/>
    <property type="match status" value="1"/>
</dbReference>
<name>A0A1V2DY37_9GAMM</name>
<evidence type="ECO:0008006" key="5">
    <source>
        <dbReference type="Google" id="ProtNLM"/>
    </source>
</evidence>
<keyword evidence="2" id="KW-0677">Repeat</keyword>
<dbReference type="SUPFAM" id="SSF52058">
    <property type="entry name" value="L domain-like"/>
    <property type="match status" value="1"/>
</dbReference>
<dbReference type="STRING" id="135739.BTO32_01645"/>
<gene>
    <name evidence="3" type="ORF">BTO32_01645</name>
</gene>
<reference evidence="3 4" key="1">
    <citation type="submission" date="2016-12" db="EMBL/GenBank/DDBJ databases">
        <title>Marinobacter lutaoensis whole genome sequencing.</title>
        <authorList>
            <person name="Verma A."/>
            <person name="Krishnamurthi S."/>
        </authorList>
    </citation>
    <scope>NUCLEOTIDE SEQUENCE [LARGE SCALE GENOMIC DNA]</scope>
    <source>
        <strain evidence="3 4">T5054</strain>
    </source>
</reference>
<protein>
    <recommendedName>
        <fullName evidence="5">Internalin</fullName>
    </recommendedName>
</protein>
<comment type="caution">
    <text evidence="3">The sequence shown here is derived from an EMBL/GenBank/DDBJ whole genome shotgun (WGS) entry which is preliminary data.</text>
</comment>
<accession>A0A1V2DY37</accession>
<dbReference type="InterPro" id="IPR032675">
    <property type="entry name" value="LRR_dom_sf"/>
</dbReference>
<evidence type="ECO:0000313" key="4">
    <source>
        <dbReference type="Proteomes" id="UP000189339"/>
    </source>
</evidence>
<evidence type="ECO:0000313" key="3">
    <source>
        <dbReference type="EMBL" id="ONF45201.1"/>
    </source>
</evidence>
<dbReference type="PANTHER" id="PTHR46652:SF3">
    <property type="entry name" value="LEUCINE-RICH REPEAT-CONTAINING PROTEIN 9"/>
    <property type="match status" value="1"/>
</dbReference>
<keyword evidence="1" id="KW-0433">Leucine-rich repeat</keyword>
<dbReference type="Gene3D" id="3.80.10.10">
    <property type="entry name" value="Ribonuclease Inhibitor"/>
    <property type="match status" value="1"/>
</dbReference>
<dbReference type="InterPro" id="IPR025875">
    <property type="entry name" value="Leu-rich_rpt_4"/>
</dbReference>
<keyword evidence="4" id="KW-1185">Reference proteome</keyword>
<dbReference type="Proteomes" id="UP000189339">
    <property type="component" value="Unassembled WGS sequence"/>
</dbReference>
<organism evidence="3 4">
    <name type="scientific">Marinobacter lutaoensis</name>
    <dbReference type="NCBI Taxonomy" id="135739"/>
    <lineage>
        <taxon>Bacteria</taxon>
        <taxon>Pseudomonadati</taxon>
        <taxon>Pseudomonadota</taxon>
        <taxon>Gammaproteobacteria</taxon>
        <taxon>Pseudomonadales</taxon>
        <taxon>Marinobacteraceae</taxon>
        <taxon>Marinobacter</taxon>
    </lineage>
</organism>
<dbReference type="EMBL" id="MSCW01000001">
    <property type="protein sequence ID" value="ONF45201.1"/>
    <property type="molecule type" value="Genomic_DNA"/>
</dbReference>
<evidence type="ECO:0000256" key="2">
    <source>
        <dbReference type="ARBA" id="ARBA00022737"/>
    </source>
</evidence>
<evidence type="ECO:0000256" key="1">
    <source>
        <dbReference type="ARBA" id="ARBA00022614"/>
    </source>
</evidence>
<proteinExistence type="predicted"/>